<comment type="caution">
    <text evidence="4">The sequence shown here is derived from an EMBL/GenBank/DDBJ whole genome shotgun (WGS) entry which is preliminary data.</text>
</comment>
<dbReference type="Gene3D" id="3.40.50.2000">
    <property type="entry name" value="Glycogen Phosphorylase B"/>
    <property type="match status" value="2"/>
</dbReference>
<dbReference type="SUPFAM" id="SSF53756">
    <property type="entry name" value="UDP-Glycosyltransferase/glycogen phosphorylase"/>
    <property type="match status" value="1"/>
</dbReference>
<feature type="domain" description="Glycosyltransferase subfamily 4-like N-terminal" evidence="3">
    <location>
        <begin position="16"/>
        <end position="178"/>
    </location>
</feature>
<proteinExistence type="predicted"/>
<dbReference type="PANTHER" id="PTHR46401">
    <property type="entry name" value="GLYCOSYLTRANSFERASE WBBK-RELATED"/>
    <property type="match status" value="1"/>
</dbReference>
<accession>A0A328VJW1</accession>
<dbReference type="OrthoDB" id="9769555at2"/>
<reference evidence="4 5" key="1">
    <citation type="submission" date="2016-08" db="EMBL/GenBank/DDBJ databases">
        <title>Analysis of Carbohydrate Active Enzymes in Thermogemmatispora T81 Reveals Carbohydrate Degradation Ability.</title>
        <authorList>
            <person name="Tomazini A."/>
            <person name="Lal S."/>
            <person name="Stott M."/>
            <person name="Henrissat B."/>
            <person name="Polikarpov I."/>
            <person name="Sparling R."/>
            <person name="Levin D.B."/>
        </authorList>
    </citation>
    <scope>NUCLEOTIDE SEQUENCE [LARGE SCALE GENOMIC DNA]</scope>
    <source>
        <strain evidence="4 5">T81</strain>
    </source>
</reference>
<evidence type="ECO:0000313" key="4">
    <source>
        <dbReference type="EMBL" id="RAQ96070.1"/>
    </source>
</evidence>
<dbReference type="Pfam" id="PF13439">
    <property type="entry name" value="Glyco_transf_4"/>
    <property type="match status" value="1"/>
</dbReference>
<name>A0A328VJW1_9CHLR</name>
<keyword evidence="5" id="KW-1185">Reference proteome</keyword>
<protein>
    <recommendedName>
        <fullName evidence="6">Glycosyl transferase family 1</fullName>
    </recommendedName>
</protein>
<dbReference type="Pfam" id="PF00534">
    <property type="entry name" value="Glycos_transf_1"/>
    <property type="match status" value="1"/>
</dbReference>
<dbReference type="EMBL" id="MCIF01000002">
    <property type="protein sequence ID" value="RAQ96070.1"/>
    <property type="molecule type" value="Genomic_DNA"/>
</dbReference>
<evidence type="ECO:0000256" key="1">
    <source>
        <dbReference type="ARBA" id="ARBA00022679"/>
    </source>
</evidence>
<evidence type="ECO:0000259" key="3">
    <source>
        <dbReference type="Pfam" id="PF13439"/>
    </source>
</evidence>
<evidence type="ECO:0000313" key="5">
    <source>
        <dbReference type="Proteomes" id="UP000248706"/>
    </source>
</evidence>
<dbReference type="CDD" id="cd03809">
    <property type="entry name" value="GT4_MtfB-like"/>
    <property type="match status" value="1"/>
</dbReference>
<dbReference type="AlphaFoldDB" id="A0A328VJW1"/>
<dbReference type="InterPro" id="IPR028098">
    <property type="entry name" value="Glyco_trans_4-like_N"/>
</dbReference>
<dbReference type="PANTHER" id="PTHR46401:SF2">
    <property type="entry name" value="GLYCOSYLTRANSFERASE WBBK-RELATED"/>
    <property type="match status" value="1"/>
</dbReference>
<gene>
    <name evidence="4" type="ORF">A4R35_11045</name>
</gene>
<sequence length="396" mass="44636">MRIAIDYTTAIRQGAGIGTYIRCLVEALLAQDQVNHYVLLSSQPPQEGRTFPQAEHVTIRRIPIPERYLNIIWYRWQLPPYANWFTGPVDLYHGPDFVLPPFSRFGRRPRTVVTIHDLAFLEYPQYAVPSLAAYLREVVPRAARTADVVATVSQASAHTLTKYLGTPPEKMAIISPGVGRAFRRVTDPVLLEATRYKYGLKHPFVLTVGTKEPRKNHLGLIRAFHQALKHKPRPKMLVIVGGPGWLYEETEQEVVRLGLTEKVRFLGHVSTLDLVMLYSMADVFAYPSFYEGFGMPALEALACGAPVVTSNTSSLPEVVGEAALKVDPYDVEALASAITRLLADQQLCEELRQKGFEQAKRYTWEASARKMLLVYQKLYEGLTDFTTLEASYADRH</sequence>
<feature type="domain" description="Glycosyl transferase family 1" evidence="2">
    <location>
        <begin position="201"/>
        <end position="356"/>
    </location>
</feature>
<dbReference type="FunFam" id="3.40.50.2000:FF:000119">
    <property type="entry name" value="Glycosyl transferase group 1"/>
    <property type="match status" value="1"/>
</dbReference>
<dbReference type="GO" id="GO:0016757">
    <property type="term" value="F:glycosyltransferase activity"/>
    <property type="evidence" value="ECO:0007669"/>
    <property type="project" value="InterPro"/>
</dbReference>
<organism evidence="4 5">
    <name type="scientific">Thermogemmatispora tikiterensis</name>
    <dbReference type="NCBI Taxonomy" id="1825093"/>
    <lineage>
        <taxon>Bacteria</taxon>
        <taxon>Bacillati</taxon>
        <taxon>Chloroflexota</taxon>
        <taxon>Ktedonobacteria</taxon>
        <taxon>Thermogemmatisporales</taxon>
        <taxon>Thermogemmatisporaceae</taxon>
        <taxon>Thermogemmatispora</taxon>
    </lineage>
</organism>
<keyword evidence="1" id="KW-0808">Transferase</keyword>
<dbReference type="GO" id="GO:0009103">
    <property type="term" value="P:lipopolysaccharide biosynthetic process"/>
    <property type="evidence" value="ECO:0007669"/>
    <property type="project" value="TreeGrafter"/>
</dbReference>
<dbReference type="Proteomes" id="UP000248706">
    <property type="component" value="Unassembled WGS sequence"/>
</dbReference>
<evidence type="ECO:0000259" key="2">
    <source>
        <dbReference type="Pfam" id="PF00534"/>
    </source>
</evidence>
<dbReference type="InterPro" id="IPR001296">
    <property type="entry name" value="Glyco_trans_1"/>
</dbReference>
<dbReference type="RefSeq" id="WP_112429335.1">
    <property type="nucleotide sequence ID" value="NZ_MCIF01000002.1"/>
</dbReference>
<evidence type="ECO:0008006" key="6">
    <source>
        <dbReference type="Google" id="ProtNLM"/>
    </source>
</evidence>